<sequence length="103" mass="12200">MLINSVCAREPTIIANIYLENQFISQMEEAYRKLNKESGNATKKTFLKTLVWSVALYGCKTWVINEKEKRSLEAFEMWCWRNMEKINWIERVTNEDVMSNDPS</sequence>
<dbReference type="AlphaFoldDB" id="A0A6G0YEU6"/>
<protein>
    <submittedName>
        <fullName evidence="1">Reverse transcriptase domain-containing protein</fullName>
    </submittedName>
</protein>
<keyword evidence="1" id="KW-0695">RNA-directed DNA polymerase</keyword>
<organism evidence="1 2">
    <name type="scientific">Aphis craccivora</name>
    <name type="common">Cowpea aphid</name>
    <dbReference type="NCBI Taxonomy" id="307492"/>
    <lineage>
        <taxon>Eukaryota</taxon>
        <taxon>Metazoa</taxon>
        <taxon>Ecdysozoa</taxon>
        <taxon>Arthropoda</taxon>
        <taxon>Hexapoda</taxon>
        <taxon>Insecta</taxon>
        <taxon>Pterygota</taxon>
        <taxon>Neoptera</taxon>
        <taxon>Paraneoptera</taxon>
        <taxon>Hemiptera</taxon>
        <taxon>Sternorrhyncha</taxon>
        <taxon>Aphidomorpha</taxon>
        <taxon>Aphidoidea</taxon>
        <taxon>Aphididae</taxon>
        <taxon>Aphidini</taxon>
        <taxon>Aphis</taxon>
        <taxon>Aphis</taxon>
    </lineage>
</organism>
<accession>A0A6G0YEU6</accession>
<comment type="caution">
    <text evidence="1">The sequence shown here is derived from an EMBL/GenBank/DDBJ whole genome shotgun (WGS) entry which is preliminary data.</text>
</comment>
<name>A0A6G0YEU6_APHCR</name>
<keyword evidence="2" id="KW-1185">Reference proteome</keyword>
<reference evidence="1 2" key="1">
    <citation type="submission" date="2019-08" db="EMBL/GenBank/DDBJ databases">
        <title>Whole genome of Aphis craccivora.</title>
        <authorList>
            <person name="Voronova N.V."/>
            <person name="Shulinski R.S."/>
            <person name="Bandarenka Y.V."/>
            <person name="Zhorov D.G."/>
            <person name="Warner D."/>
        </authorList>
    </citation>
    <scope>NUCLEOTIDE SEQUENCE [LARGE SCALE GENOMIC DNA]</scope>
    <source>
        <strain evidence="1">180601</strain>
        <tissue evidence="1">Whole Body</tissue>
    </source>
</reference>
<evidence type="ECO:0000313" key="2">
    <source>
        <dbReference type="Proteomes" id="UP000478052"/>
    </source>
</evidence>
<proteinExistence type="predicted"/>
<gene>
    <name evidence="1" type="ORF">FWK35_00021286</name>
</gene>
<keyword evidence="1" id="KW-0808">Transferase</keyword>
<dbReference type="OrthoDB" id="6765465at2759"/>
<dbReference type="EMBL" id="VUJU01004447">
    <property type="protein sequence ID" value="KAF0754320.1"/>
    <property type="molecule type" value="Genomic_DNA"/>
</dbReference>
<dbReference type="GO" id="GO:0003964">
    <property type="term" value="F:RNA-directed DNA polymerase activity"/>
    <property type="evidence" value="ECO:0007669"/>
    <property type="project" value="UniProtKB-KW"/>
</dbReference>
<evidence type="ECO:0000313" key="1">
    <source>
        <dbReference type="EMBL" id="KAF0754320.1"/>
    </source>
</evidence>
<dbReference type="Proteomes" id="UP000478052">
    <property type="component" value="Unassembled WGS sequence"/>
</dbReference>
<keyword evidence="1" id="KW-0548">Nucleotidyltransferase</keyword>